<sequence length="128" mass="13926">MKISSLFNSLVVILIHGGVKIHVQSFDCKQYEINGFSQPFCAKNLPTSPQSSALTYKDRVPPRPGVSRGSPGTHNPPIKPDYGITSPRVVNGENTCNPGEAACCDPGQVKVATQIKFDFYHKECHPVS</sequence>
<comment type="caution">
    <text evidence="1">The sequence shown here is derived from an EMBL/GenBank/DDBJ whole genome shotgun (WGS) entry which is preliminary data.</text>
</comment>
<accession>A0ACC0EK07</accession>
<evidence type="ECO:0000313" key="1">
    <source>
        <dbReference type="EMBL" id="KAI7954246.1"/>
    </source>
</evidence>
<gene>
    <name evidence="1" type="ORF">MJO28_006793</name>
</gene>
<organism evidence="1 2">
    <name type="scientific">Puccinia striiformis f. sp. tritici</name>
    <dbReference type="NCBI Taxonomy" id="168172"/>
    <lineage>
        <taxon>Eukaryota</taxon>
        <taxon>Fungi</taxon>
        <taxon>Dikarya</taxon>
        <taxon>Basidiomycota</taxon>
        <taxon>Pucciniomycotina</taxon>
        <taxon>Pucciniomycetes</taxon>
        <taxon>Pucciniales</taxon>
        <taxon>Pucciniaceae</taxon>
        <taxon>Puccinia</taxon>
    </lineage>
</organism>
<name>A0ACC0EK07_9BASI</name>
<reference evidence="2" key="1">
    <citation type="journal article" date="2018" name="BMC Genomics">
        <title>Genomic insights into host adaptation between the wheat stripe rust pathogen (Puccinia striiformis f. sp. tritici) and the barley stripe rust pathogen (Puccinia striiformis f. sp. hordei).</title>
        <authorList>
            <person name="Xia C."/>
            <person name="Wang M."/>
            <person name="Yin C."/>
            <person name="Cornejo O.E."/>
            <person name="Hulbert S.H."/>
            <person name="Chen X."/>
        </authorList>
    </citation>
    <scope>NUCLEOTIDE SEQUENCE [LARGE SCALE GENOMIC DNA]</scope>
    <source>
        <strain evidence="2">93-210</strain>
    </source>
</reference>
<dbReference type="EMBL" id="CM045870">
    <property type="protein sequence ID" value="KAI7954246.1"/>
    <property type="molecule type" value="Genomic_DNA"/>
</dbReference>
<protein>
    <submittedName>
        <fullName evidence="1">Uncharacterized protein</fullName>
    </submittedName>
</protein>
<dbReference type="Proteomes" id="UP001060170">
    <property type="component" value="Chromosome 6"/>
</dbReference>
<reference evidence="2" key="2">
    <citation type="journal article" date="2018" name="Mol. Plant Microbe Interact.">
        <title>Genome sequence resources for the wheat stripe rust pathogen (Puccinia striiformis f. sp. tritici) and the barley stripe rust pathogen (Puccinia striiformis f. sp. hordei).</title>
        <authorList>
            <person name="Xia C."/>
            <person name="Wang M."/>
            <person name="Yin C."/>
            <person name="Cornejo O.E."/>
            <person name="Hulbert S.H."/>
            <person name="Chen X."/>
        </authorList>
    </citation>
    <scope>NUCLEOTIDE SEQUENCE [LARGE SCALE GENOMIC DNA]</scope>
    <source>
        <strain evidence="2">93-210</strain>
    </source>
</reference>
<proteinExistence type="predicted"/>
<keyword evidence="2" id="KW-1185">Reference proteome</keyword>
<evidence type="ECO:0000313" key="2">
    <source>
        <dbReference type="Proteomes" id="UP001060170"/>
    </source>
</evidence>
<reference evidence="1 2" key="3">
    <citation type="journal article" date="2022" name="Microbiol. Spectr.">
        <title>Folding features and dynamics of 3D genome architecture in plant fungal pathogens.</title>
        <authorList>
            <person name="Xia C."/>
        </authorList>
    </citation>
    <scope>NUCLEOTIDE SEQUENCE [LARGE SCALE GENOMIC DNA]</scope>
    <source>
        <strain evidence="1 2">93-210</strain>
    </source>
</reference>